<evidence type="ECO:0000313" key="4">
    <source>
        <dbReference type="Proteomes" id="UP000886595"/>
    </source>
</evidence>
<dbReference type="PANTHER" id="PTHR46475">
    <property type="entry name" value="REGULATORY PROTEIN NPR3"/>
    <property type="match status" value="1"/>
</dbReference>
<dbReference type="InterPro" id="IPR057250">
    <property type="entry name" value="Znf_C2HC_NPR-type"/>
</dbReference>
<accession>A0A8X7PZ69</accession>
<dbReference type="EMBL" id="JAAMPC010000014">
    <property type="protein sequence ID" value="KAG2261019.1"/>
    <property type="molecule type" value="Genomic_DNA"/>
</dbReference>
<keyword evidence="1" id="KW-0479">Metal-binding</keyword>
<gene>
    <name evidence="3" type="ORF">Bca52824_068098</name>
</gene>
<dbReference type="OrthoDB" id="1714146at2759"/>
<comment type="caution">
    <text evidence="1">Lacks conserved residue(s) required for the propagation of feature annotation.</text>
</comment>
<reference evidence="3 4" key="1">
    <citation type="submission" date="2020-02" db="EMBL/GenBank/DDBJ databases">
        <authorList>
            <person name="Ma Q."/>
            <person name="Huang Y."/>
            <person name="Song X."/>
            <person name="Pei D."/>
        </authorList>
    </citation>
    <scope>NUCLEOTIDE SEQUENCE [LARGE SCALE GENOMIC DNA]</scope>
    <source>
        <strain evidence="3">Sxm20200214</strain>
        <tissue evidence="3">Leaf</tissue>
    </source>
</reference>
<evidence type="ECO:0000313" key="3">
    <source>
        <dbReference type="EMBL" id="KAG2261019.1"/>
    </source>
</evidence>
<evidence type="ECO:0000256" key="1">
    <source>
        <dbReference type="PROSITE-ProRule" id="PRU01391"/>
    </source>
</evidence>
<sequence length="75" mass="8391">MKDLLPHGNVGREAFLHFLNYINNGRLLPFLIEVSTCVDTVCAHDTCKPAIDFAAELMYASYAFQIPELVASFQV</sequence>
<dbReference type="GO" id="GO:2000022">
    <property type="term" value="P:regulation of jasmonic acid mediated signaling pathway"/>
    <property type="evidence" value="ECO:0007669"/>
    <property type="project" value="InterPro"/>
</dbReference>
<protein>
    <recommendedName>
        <fullName evidence="2">C2HC NPR-type domain-containing protein</fullName>
    </recommendedName>
</protein>
<dbReference type="GO" id="GO:0008270">
    <property type="term" value="F:zinc ion binding"/>
    <property type="evidence" value="ECO:0007669"/>
    <property type="project" value="UniProtKB-KW"/>
</dbReference>
<evidence type="ECO:0000259" key="2">
    <source>
        <dbReference type="PROSITE" id="PS52046"/>
    </source>
</evidence>
<comment type="caution">
    <text evidence="3">The sequence shown here is derived from an EMBL/GenBank/DDBJ whole genome shotgun (WGS) entry which is preliminary data.</text>
</comment>
<dbReference type="PANTHER" id="PTHR46475:SF12">
    <property type="entry name" value="REGULATORY PROTEIN NPR4"/>
    <property type="match status" value="1"/>
</dbReference>
<keyword evidence="1" id="KW-0863">Zinc-finger</keyword>
<dbReference type="GO" id="GO:0042742">
    <property type="term" value="P:defense response to bacterium"/>
    <property type="evidence" value="ECO:0007669"/>
    <property type="project" value="TreeGrafter"/>
</dbReference>
<feature type="domain" description="C2HC NPR-type" evidence="2">
    <location>
        <begin position="34"/>
        <end position="48"/>
    </location>
</feature>
<dbReference type="AlphaFoldDB" id="A0A8X7PZ69"/>
<dbReference type="PROSITE" id="PS52046">
    <property type="entry name" value="ZF_C2HC_NPR"/>
    <property type="match status" value="1"/>
</dbReference>
<dbReference type="Proteomes" id="UP000886595">
    <property type="component" value="Unassembled WGS sequence"/>
</dbReference>
<organism evidence="3 4">
    <name type="scientific">Brassica carinata</name>
    <name type="common">Ethiopian mustard</name>
    <name type="synonym">Abyssinian cabbage</name>
    <dbReference type="NCBI Taxonomy" id="52824"/>
    <lineage>
        <taxon>Eukaryota</taxon>
        <taxon>Viridiplantae</taxon>
        <taxon>Streptophyta</taxon>
        <taxon>Embryophyta</taxon>
        <taxon>Tracheophyta</taxon>
        <taxon>Spermatophyta</taxon>
        <taxon>Magnoliopsida</taxon>
        <taxon>eudicotyledons</taxon>
        <taxon>Gunneridae</taxon>
        <taxon>Pentapetalae</taxon>
        <taxon>rosids</taxon>
        <taxon>malvids</taxon>
        <taxon>Brassicales</taxon>
        <taxon>Brassicaceae</taxon>
        <taxon>Brassiceae</taxon>
        <taxon>Brassica</taxon>
    </lineage>
</organism>
<dbReference type="GO" id="GO:0005634">
    <property type="term" value="C:nucleus"/>
    <property type="evidence" value="ECO:0007669"/>
    <property type="project" value="TreeGrafter"/>
</dbReference>
<proteinExistence type="predicted"/>
<name>A0A8X7PZ69_BRACI</name>
<keyword evidence="1" id="KW-0862">Zinc</keyword>
<dbReference type="GO" id="GO:0009862">
    <property type="term" value="P:systemic acquired resistance, salicylic acid mediated signaling pathway"/>
    <property type="evidence" value="ECO:0007669"/>
    <property type="project" value="InterPro"/>
</dbReference>
<dbReference type="GO" id="GO:2000031">
    <property type="term" value="P:regulation of salicylic acid mediated signaling pathway"/>
    <property type="evidence" value="ECO:0007669"/>
    <property type="project" value="InterPro"/>
</dbReference>
<dbReference type="GO" id="GO:0050832">
    <property type="term" value="P:defense response to fungus"/>
    <property type="evidence" value="ECO:0007669"/>
    <property type="project" value="TreeGrafter"/>
</dbReference>
<keyword evidence="4" id="KW-1185">Reference proteome</keyword>
<dbReference type="InterPro" id="IPR044292">
    <property type="entry name" value="NPR"/>
</dbReference>